<dbReference type="InterPro" id="IPR027417">
    <property type="entry name" value="P-loop_NTPase"/>
</dbReference>
<dbReference type="Gene3D" id="1.10.8.60">
    <property type="match status" value="1"/>
</dbReference>
<evidence type="ECO:0000313" key="4">
    <source>
        <dbReference type="Proteomes" id="UP000825002"/>
    </source>
</evidence>
<dbReference type="SUPFAM" id="SSF88697">
    <property type="entry name" value="PUA domain-like"/>
    <property type="match status" value="1"/>
</dbReference>
<dbReference type="SMART" id="SM00464">
    <property type="entry name" value="LON"/>
    <property type="match status" value="1"/>
</dbReference>
<dbReference type="GO" id="GO:0008233">
    <property type="term" value="F:peptidase activity"/>
    <property type="evidence" value="ECO:0007669"/>
    <property type="project" value="UniProtKB-KW"/>
</dbReference>
<dbReference type="InterPro" id="IPR003959">
    <property type="entry name" value="ATPase_AAA_core"/>
</dbReference>
<dbReference type="SUPFAM" id="SSF52540">
    <property type="entry name" value="P-loop containing nucleoside triphosphate hydrolases"/>
    <property type="match status" value="1"/>
</dbReference>
<reference evidence="3 4" key="1">
    <citation type="submission" date="2020-10" db="EMBL/GenBank/DDBJ databases">
        <authorList>
            <person name="Klimov P.B."/>
            <person name="Dyachkov S.M."/>
            <person name="Chetverikov P.E."/>
        </authorList>
    </citation>
    <scope>NUCLEOTIDE SEQUENCE [LARGE SCALE GENOMIC DNA]</scope>
    <source>
        <strain evidence="3">BMOC 18-1129-001#AD2665</strain>
        <tissue evidence="3">Entire mites</tissue>
    </source>
</reference>
<dbReference type="Proteomes" id="UP000825002">
    <property type="component" value="Unassembled WGS sequence"/>
</dbReference>
<dbReference type="SMART" id="SM00382">
    <property type="entry name" value="AAA"/>
    <property type="match status" value="1"/>
</dbReference>
<keyword evidence="3" id="KW-0645">Protease</keyword>
<name>A0ABQ7S931_9ACAR</name>
<keyword evidence="4" id="KW-1185">Reference proteome</keyword>
<dbReference type="PANTHER" id="PTHR43718">
    <property type="entry name" value="LON PROTEASE"/>
    <property type="match status" value="1"/>
</dbReference>
<accession>A0ABQ7S931</accession>
<evidence type="ECO:0000256" key="1">
    <source>
        <dbReference type="SAM" id="MobiDB-lite"/>
    </source>
</evidence>
<dbReference type="NCBIfam" id="TIGR00763">
    <property type="entry name" value="lon"/>
    <property type="match status" value="1"/>
</dbReference>
<dbReference type="InterPro" id="IPR046336">
    <property type="entry name" value="Lon_prtase_N_sf"/>
</dbReference>
<dbReference type="CDD" id="cd19500">
    <property type="entry name" value="RecA-like_Lon"/>
    <property type="match status" value="1"/>
</dbReference>
<sequence>MSLAKTSALVALAAKRCVLQGAYTAFSRPATLAINHTRNAGSQPQDTNAADTPGGAVIVSSGMTSGTDGLPSAFNVPDKWPIVPVIATKKPLFPLFYKEVIIQHPNLMNVIRRKIRLSQPYAGVFMKRDESNDAEIVDKIEDIHSVGTFVRIHGFRDAGHKIHMLVSAHRRIKLIRQVIEEVNDSAPDTTHLGRAKRFTKRNKIRFPRLRLTTSPSESEQESATAADNEESEENLDSGVSEESSEESEQIDTSSSSRVQALLTAEVENYCEESEPISDTVTALRQEIVQTIQDIMVLEPKYREHPALILQAGYLDADNPVHMADLGATIFGSTATDMQEVLEECNIEMRLNKTLMILKKCLEILKIQQKLRTKIDEDIAQRHRKYLLAEQLKLIKKELGLEKDDKDAVAERFRERIQGLQVPKNVMEIIDEELNKLSMLDSHSSEFSVIRNYLDLLTSLPWGKCTEENLDIAIARCILDEDHYGLLEVKTRILEFLAVSQLKGSAQGQILCLHGPPGVGKTSIAKSIAKALNREYYRFSVGGMSDVAEIKGHRRTYVGAMPGKLVQCLKRTKTENPLVLIDEIDKMGRGIQGDPSAALLELLDPEQNANFLDHYLDVPIDLSRVLFICTANYTETIPEPLKDRMDMIEVPGYKPEEKLAIAQRYLLPNKRAAAGISDDRLIVDDDVIREIINSYCKESGVRNLQKHIEKIMRKAALKIIEENLDKIHVTVENMREFVGEPLLVPGIGFTLEDEVKKLEAKIKA</sequence>
<dbReference type="InterPro" id="IPR003111">
    <property type="entry name" value="Lon_prtase_N"/>
</dbReference>
<dbReference type="Gene3D" id="2.30.130.40">
    <property type="entry name" value="LON domain-like"/>
    <property type="match status" value="1"/>
</dbReference>
<dbReference type="Gene3D" id="3.40.50.300">
    <property type="entry name" value="P-loop containing nucleotide triphosphate hydrolases"/>
    <property type="match status" value="1"/>
</dbReference>
<dbReference type="Gene3D" id="1.20.5.5270">
    <property type="match status" value="1"/>
</dbReference>
<dbReference type="GO" id="GO:0006508">
    <property type="term" value="P:proteolysis"/>
    <property type="evidence" value="ECO:0007669"/>
    <property type="project" value="UniProtKB-KW"/>
</dbReference>
<dbReference type="InterPro" id="IPR003593">
    <property type="entry name" value="AAA+_ATPase"/>
</dbReference>
<dbReference type="Gene3D" id="1.20.58.1480">
    <property type="match status" value="1"/>
</dbReference>
<evidence type="ECO:0000313" key="3">
    <source>
        <dbReference type="EMBL" id="KAG9509891.1"/>
    </source>
</evidence>
<dbReference type="PANTHER" id="PTHR43718:SF2">
    <property type="entry name" value="LON PROTEASE HOMOLOG, MITOCHONDRIAL"/>
    <property type="match status" value="1"/>
</dbReference>
<dbReference type="Pfam" id="PF02190">
    <property type="entry name" value="LON_substr_bdg"/>
    <property type="match status" value="1"/>
</dbReference>
<keyword evidence="3" id="KW-0378">Hydrolase</keyword>
<proteinExistence type="predicted"/>
<feature type="region of interest" description="Disordered" evidence="1">
    <location>
        <begin position="208"/>
        <end position="257"/>
    </location>
</feature>
<organism evidence="3 4">
    <name type="scientific">Fragariocoptes setiger</name>
    <dbReference type="NCBI Taxonomy" id="1670756"/>
    <lineage>
        <taxon>Eukaryota</taxon>
        <taxon>Metazoa</taxon>
        <taxon>Ecdysozoa</taxon>
        <taxon>Arthropoda</taxon>
        <taxon>Chelicerata</taxon>
        <taxon>Arachnida</taxon>
        <taxon>Acari</taxon>
        <taxon>Acariformes</taxon>
        <taxon>Trombidiformes</taxon>
        <taxon>Prostigmata</taxon>
        <taxon>Eupodina</taxon>
        <taxon>Eriophyoidea</taxon>
        <taxon>Phytoptidae</taxon>
        <taxon>Fragariocoptes</taxon>
    </lineage>
</organism>
<feature type="compositionally biased region" description="Polar residues" evidence="1">
    <location>
        <begin position="211"/>
        <end position="225"/>
    </location>
</feature>
<feature type="region of interest" description="Disordered" evidence="1">
    <location>
        <begin position="38"/>
        <end position="58"/>
    </location>
</feature>
<dbReference type="PIRSF" id="PIRSF001174">
    <property type="entry name" value="Lon_proteas"/>
    <property type="match status" value="1"/>
</dbReference>
<dbReference type="InterPro" id="IPR054594">
    <property type="entry name" value="Lon_lid"/>
</dbReference>
<dbReference type="PROSITE" id="PS51787">
    <property type="entry name" value="LON_N"/>
    <property type="match status" value="1"/>
</dbReference>
<feature type="compositionally biased region" description="Polar residues" evidence="1">
    <location>
        <begin position="38"/>
        <end position="50"/>
    </location>
</feature>
<dbReference type="InterPro" id="IPR004815">
    <property type="entry name" value="Lon_bac/euk-typ"/>
</dbReference>
<gene>
    <name evidence="3" type="primary">Lonp1</name>
    <name evidence="3" type="ORF">GZH46_01577</name>
</gene>
<feature type="non-terminal residue" evidence="3">
    <location>
        <position position="1"/>
    </location>
</feature>
<dbReference type="Pfam" id="PF22667">
    <property type="entry name" value="Lon_lid"/>
    <property type="match status" value="1"/>
</dbReference>
<dbReference type="InterPro" id="IPR027065">
    <property type="entry name" value="Lon_Prtase"/>
</dbReference>
<comment type="caution">
    <text evidence="3">The sequence shown here is derived from an EMBL/GenBank/DDBJ whole genome shotgun (WGS) entry which is preliminary data.</text>
</comment>
<dbReference type="InterPro" id="IPR015947">
    <property type="entry name" value="PUA-like_sf"/>
</dbReference>
<dbReference type="Pfam" id="PF00004">
    <property type="entry name" value="AAA"/>
    <property type="match status" value="1"/>
</dbReference>
<evidence type="ECO:0000259" key="2">
    <source>
        <dbReference type="PROSITE" id="PS51787"/>
    </source>
</evidence>
<dbReference type="EMBL" id="JAIFTH010000295">
    <property type="protein sequence ID" value="KAG9509891.1"/>
    <property type="molecule type" value="Genomic_DNA"/>
</dbReference>
<protein>
    <submittedName>
        <fullName evidence="3">Lon protease-like, mitochondrial</fullName>
    </submittedName>
</protein>
<feature type="domain" description="Lon N-terminal" evidence="2">
    <location>
        <begin position="80"/>
        <end position="361"/>
    </location>
</feature>